<name>A0AAN9RJY0_PHACN</name>
<accession>A0AAN9RJY0</accession>
<sequence length="113" mass="13141">MESLFDTINHLESESLQICSQVKSYLVSHREEFTNLFSLYNDAVLHTREVCNEVAAIIRLLSDRPIDAEMSEVLSKMKAKKEELKVKKELWVGWNHCGIEPEIRECEGSVEEW</sequence>
<evidence type="ECO:0000313" key="2">
    <source>
        <dbReference type="Proteomes" id="UP001374584"/>
    </source>
</evidence>
<evidence type="ECO:0000313" key="1">
    <source>
        <dbReference type="EMBL" id="KAK7368913.1"/>
    </source>
</evidence>
<proteinExistence type="predicted"/>
<dbReference type="EMBL" id="JAYMYR010000004">
    <property type="protein sequence ID" value="KAK7368913.1"/>
    <property type="molecule type" value="Genomic_DNA"/>
</dbReference>
<dbReference type="AlphaFoldDB" id="A0AAN9RJY0"/>
<protein>
    <submittedName>
        <fullName evidence="1">Uncharacterized protein</fullName>
    </submittedName>
</protein>
<reference evidence="1 2" key="1">
    <citation type="submission" date="2024-01" db="EMBL/GenBank/DDBJ databases">
        <title>The genomes of 5 underutilized Papilionoideae crops provide insights into root nodulation and disease resistanc.</title>
        <authorList>
            <person name="Jiang F."/>
        </authorList>
    </citation>
    <scope>NUCLEOTIDE SEQUENCE [LARGE SCALE GENOMIC DNA]</scope>
    <source>
        <strain evidence="1">JINMINGXINNONG_FW02</strain>
        <tissue evidence="1">Leaves</tissue>
    </source>
</reference>
<comment type="caution">
    <text evidence="1">The sequence shown here is derived from an EMBL/GenBank/DDBJ whole genome shotgun (WGS) entry which is preliminary data.</text>
</comment>
<dbReference type="Proteomes" id="UP001374584">
    <property type="component" value="Unassembled WGS sequence"/>
</dbReference>
<organism evidence="1 2">
    <name type="scientific">Phaseolus coccineus</name>
    <name type="common">Scarlet runner bean</name>
    <name type="synonym">Phaseolus multiflorus</name>
    <dbReference type="NCBI Taxonomy" id="3886"/>
    <lineage>
        <taxon>Eukaryota</taxon>
        <taxon>Viridiplantae</taxon>
        <taxon>Streptophyta</taxon>
        <taxon>Embryophyta</taxon>
        <taxon>Tracheophyta</taxon>
        <taxon>Spermatophyta</taxon>
        <taxon>Magnoliopsida</taxon>
        <taxon>eudicotyledons</taxon>
        <taxon>Gunneridae</taxon>
        <taxon>Pentapetalae</taxon>
        <taxon>rosids</taxon>
        <taxon>fabids</taxon>
        <taxon>Fabales</taxon>
        <taxon>Fabaceae</taxon>
        <taxon>Papilionoideae</taxon>
        <taxon>50 kb inversion clade</taxon>
        <taxon>NPAAA clade</taxon>
        <taxon>indigoferoid/millettioid clade</taxon>
        <taxon>Phaseoleae</taxon>
        <taxon>Phaseolus</taxon>
    </lineage>
</organism>
<keyword evidence="2" id="KW-1185">Reference proteome</keyword>
<gene>
    <name evidence="1" type="ORF">VNO80_10946</name>
</gene>